<evidence type="ECO:0000256" key="1">
    <source>
        <dbReference type="SAM" id="Phobius"/>
    </source>
</evidence>
<name>A0A026W9N8_OOCBI</name>
<proteinExistence type="predicted"/>
<evidence type="ECO:0000313" key="2">
    <source>
        <dbReference type="EMBL" id="EZA52760.1"/>
    </source>
</evidence>
<sequence>MADNRSRTAIYCSESNERVHQFISIRQLIFGWDIFNFVTWMLLLALFCIWSTVFFCTYEVQSEDANNEHH</sequence>
<accession>A0A026W9N8</accession>
<feature type="transmembrane region" description="Helical" evidence="1">
    <location>
        <begin position="34"/>
        <end position="55"/>
    </location>
</feature>
<reference evidence="2 3" key="1">
    <citation type="journal article" date="2014" name="Curr. Biol.">
        <title>The genome of the clonal raider ant Cerapachys biroi.</title>
        <authorList>
            <person name="Oxley P.R."/>
            <person name="Ji L."/>
            <person name="Fetter-Pruneda I."/>
            <person name="McKenzie S.K."/>
            <person name="Li C."/>
            <person name="Hu H."/>
            <person name="Zhang G."/>
            <person name="Kronauer D.J."/>
        </authorList>
    </citation>
    <scope>NUCLEOTIDE SEQUENCE [LARGE SCALE GENOMIC DNA]</scope>
</reference>
<evidence type="ECO:0000313" key="3">
    <source>
        <dbReference type="Proteomes" id="UP000053097"/>
    </source>
</evidence>
<keyword evidence="1" id="KW-1133">Transmembrane helix</keyword>
<gene>
    <name evidence="2" type="ORF">X777_07141</name>
</gene>
<dbReference type="Proteomes" id="UP000053097">
    <property type="component" value="Unassembled WGS sequence"/>
</dbReference>
<keyword evidence="3" id="KW-1185">Reference proteome</keyword>
<keyword evidence="1" id="KW-0472">Membrane</keyword>
<organism evidence="2 3">
    <name type="scientific">Ooceraea biroi</name>
    <name type="common">Clonal raider ant</name>
    <name type="synonym">Cerapachys biroi</name>
    <dbReference type="NCBI Taxonomy" id="2015173"/>
    <lineage>
        <taxon>Eukaryota</taxon>
        <taxon>Metazoa</taxon>
        <taxon>Ecdysozoa</taxon>
        <taxon>Arthropoda</taxon>
        <taxon>Hexapoda</taxon>
        <taxon>Insecta</taxon>
        <taxon>Pterygota</taxon>
        <taxon>Neoptera</taxon>
        <taxon>Endopterygota</taxon>
        <taxon>Hymenoptera</taxon>
        <taxon>Apocrita</taxon>
        <taxon>Aculeata</taxon>
        <taxon>Formicoidea</taxon>
        <taxon>Formicidae</taxon>
        <taxon>Dorylinae</taxon>
        <taxon>Ooceraea</taxon>
    </lineage>
</organism>
<keyword evidence="1" id="KW-0812">Transmembrane</keyword>
<dbReference type="EMBL" id="KK107321">
    <property type="protein sequence ID" value="EZA52760.1"/>
    <property type="molecule type" value="Genomic_DNA"/>
</dbReference>
<dbReference type="AlphaFoldDB" id="A0A026W9N8"/>
<protein>
    <submittedName>
        <fullName evidence="2">Uncharacterized protein</fullName>
    </submittedName>
</protein>